<organism evidence="7 8">
    <name type="scientific">Candidatus Iainarchaeum sp</name>
    <dbReference type="NCBI Taxonomy" id="3101447"/>
    <lineage>
        <taxon>Archaea</taxon>
        <taxon>Candidatus Iainarchaeota</taxon>
        <taxon>Candidatus Iainarchaeia</taxon>
        <taxon>Candidatus Iainarchaeales</taxon>
        <taxon>Candidatus Iainarchaeaceae</taxon>
        <taxon>Candidatus Iainarchaeum</taxon>
    </lineage>
</organism>
<keyword evidence="3 6" id="KW-0028">Amino-acid biosynthesis</keyword>
<comment type="caution">
    <text evidence="7">The sequence shown here is derived from an EMBL/GenBank/DDBJ whole genome shotgun (WGS) entry which is preliminary data.</text>
</comment>
<name>A0A8T4LBD1_9ARCH</name>
<dbReference type="InterPro" id="IPR038494">
    <property type="entry name" value="IGPD_sf"/>
</dbReference>
<evidence type="ECO:0000256" key="2">
    <source>
        <dbReference type="ARBA" id="ARBA00016664"/>
    </source>
</evidence>
<reference evidence="7" key="2">
    <citation type="submission" date="2021-05" db="EMBL/GenBank/DDBJ databases">
        <title>Protein family content uncovers lineage relationships and bacterial pathway maintenance mechanisms in DPANN archaea.</title>
        <authorList>
            <person name="Castelle C.J."/>
            <person name="Meheust R."/>
            <person name="Jaffe A.L."/>
            <person name="Seitz K."/>
            <person name="Gong X."/>
            <person name="Baker B.J."/>
            <person name="Banfield J.F."/>
        </authorList>
    </citation>
    <scope>NUCLEOTIDE SEQUENCE</scope>
    <source>
        <strain evidence="7">RIFCSPLOWO2_01_FULL_58_19</strain>
    </source>
</reference>
<accession>A0A8T4LBD1</accession>
<dbReference type="CDD" id="cd07914">
    <property type="entry name" value="IGPD"/>
    <property type="match status" value="1"/>
</dbReference>
<dbReference type="GO" id="GO:0000105">
    <property type="term" value="P:L-histidine biosynthetic process"/>
    <property type="evidence" value="ECO:0007669"/>
    <property type="project" value="UniProtKB-UniRule"/>
</dbReference>
<gene>
    <name evidence="6 7" type="primary">hisB</name>
    <name evidence="7" type="ORF">J4203_05350</name>
</gene>
<evidence type="ECO:0000256" key="3">
    <source>
        <dbReference type="ARBA" id="ARBA00022605"/>
    </source>
</evidence>
<evidence type="ECO:0000256" key="6">
    <source>
        <dbReference type="HAMAP-Rule" id="MF_00076"/>
    </source>
</evidence>
<comment type="pathway">
    <text evidence="1 6">Amino-acid biosynthesis; L-histidine biosynthesis; L-histidine from 5-phospho-alpha-D-ribose 1-diphosphate: step 6/9.</text>
</comment>
<dbReference type="SUPFAM" id="SSF54211">
    <property type="entry name" value="Ribosomal protein S5 domain 2-like"/>
    <property type="match status" value="2"/>
</dbReference>
<dbReference type="PANTHER" id="PTHR23133">
    <property type="entry name" value="IMIDAZOLEGLYCEROL-PHOSPHATE DEHYDRATASE HIS7"/>
    <property type="match status" value="1"/>
</dbReference>
<dbReference type="PROSITE" id="PS00955">
    <property type="entry name" value="IGP_DEHYDRATASE_2"/>
    <property type="match status" value="1"/>
</dbReference>
<dbReference type="FunFam" id="3.30.230.40:FF:000003">
    <property type="entry name" value="Imidazoleglycerol-phosphate dehydratase HisB"/>
    <property type="match status" value="1"/>
</dbReference>
<dbReference type="NCBIfam" id="NF002114">
    <property type="entry name" value="PRK00951.2-4"/>
    <property type="match status" value="1"/>
</dbReference>
<dbReference type="NCBIfam" id="NF002111">
    <property type="entry name" value="PRK00951.2-1"/>
    <property type="match status" value="1"/>
</dbReference>
<dbReference type="HAMAP" id="MF_00076">
    <property type="entry name" value="HisB"/>
    <property type="match status" value="1"/>
</dbReference>
<sequence>MRKARVERKTKETRVRVEVDLDGTGKFAVRTGIDFFDHMLEQVAAKSLVDVKLEAECVDRFDEHHLVEDAGIALGQALSQALGDRNGINRYGFFVLPMDESLALCALDLSGRGKLAFEAGFPAKKVGDLSAEMVEHFFEALATNLGCTLQLRLLAGRNSHHIAEALFKSFGKALRMAVEPDARMRGVPSTKGRLREVKT</sequence>
<evidence type="ECO:0000256" key="1">
    <source>
        <dbReference type="ARBA" id="ARBA00005047"/>
    </source>
</evidence>
<dbReference type="GO" id="GO:0004424">
    <property type="term" value="F:imidazoleglycerol-phosphate dehydratase activity"/>
    <property type="evidence" value="ECO:0007669"/>
    <property type="project" value="UniProtKB-UniRule"/>
</dbReference>
<keyword evidence="4 6" id="KW-0368">Histidine biosynthesis</keyword>
<comment type="catalytic activity">
    <reaction evidence="6">
        <text>D-erythro-1-(imidazol-4-yl)glycerol 3-phosphate = 3-(imidazol-4-yl)-2-oxopropyl phosphate + H2O</text>
        <dbReference type="Rhea" id="RHEA:11040"/>
        <dbReference type="ChEBI" id="CHEBI:15377"/>
        <dbReference type="ChEBI" id="CHEBI:57766"/>
        <dbReference type="ChEBI" id="CHEBI:58278"/>
        <dbReference type="EC" id="4.2.1.19"/>
    </reaction>
</comment>
<dbReference type="Gene3D" id="3.30.230.40">
    <property type="entry name" value="Imidazole glycerol phosphate dehydratase, domain 1"/>
    <property type="match status" value="2"/>
</dbReference>
<comment type="subcellular location">
    <subcellularLocation>
        <location evidence="6">Cytoplasm</location>
    </subcellularLocation>
</comment>
<dbReference type="PANTHER" id="PTHR23133:SF2">
    <property type="entry name" value="IMIDAZOLEGLYCEROL-PHOSPHATE DEHYDRATASE"/>
    <property type="match status" value="1"/>
</dbReference>
<evidence type="ECO:0000256" key="4">
    <source>
        <dbReference type="ARBA" id="ARBA00023102"/>
    </source>
</evidence>
<dbReference type="InterPro" id="IPR000807">
    <property type="entry name" value="ImidazoleglycerolP_deHydtase"/>
</dbReference>
<dbReference type="InterPro" id="IPR020565">
    <property type="entry name" value="ImidazoleglycerP_deHydtase_CS"/>
</dbReference>
<comment type="similarity">
    <text evidence="6">Belongs to the imidazoleglycerol-phosphate dehydratase family.</text>
</comment>
<evidence type="ECO:0000256" key="5">
    <source>
        <dbReference type="ARBA" id="ARBA00023239"/>
    </source>
</evidence>
<evidence type="ECO:0000313" key="7">
    <source>
        <dbReference type="EMBL" id="MBS3063272.1"/>
    </source>
</evidence>
<dbReference type="FunFam" id="3.30.230.40:FF:000001">
    <property type="entry name" value="Imidazoleglycerol-phosphate dehydratase HisB"/>
    <property type="match status" value="1"/>
</dbReference>
<dbReference type="Proteomes" id="UP000678237">
    <property type="component" value="Unassembled WGS sequence"/>
</dbReference>
<evidence type="ECO:0000313" key="8">
    <source>
        <dbReference type="Proteomes" id="UP000678237"/>
    </source>
</evidence>
<proteinExistence type="inferred from homology"/>
<dbReference type="Pfam" id="PF00475">
    <property type="entry name" value="IGPD"/>
    <property type="match status" value="1"/>
</dbReference>
<reference evidence="7" key="1">
    <citation type="submission" date="2021-03" db="EMBL/GenBank/DDBJ databases">
        <authorList>
            <person name="Jaffe A."/>
        </authorList>
    </citation>
    <scope>NUCLEOTIDE SEQUENCE</scope>
    <source>
        <strain evidence="7">RIFCSPLOWO2_01_FULL_58_19</strain>
    </source>
</reference>
<dbReference type="GO" id="GO:0005737">
    <property type="term" value="C:cytoplasm"/>
    <property type="evidence" value="ECO:0007669"/>
    <property type="project" value="UniProtKB-SubCell"/>
</dbReference>
<keyword evidence="6" id="KW-0963">Cytoplasm</keyword>
<dbReference type="AlphaFoldDB" id="A0A8T4LBD1"/>
<dbReference type="EC" id="4.2.1.19" evidence="6"/>
<keyword evidence="5 6" id="KW-0456">Lyase</keyword>
<dbReference type="EMBL" id="JAGVWE010000004">
    <property type="protein sequence ID" value="MBS3063272.1"/>
    <property type="molecule type" value="Genomic_DNA"/>
</dbReference>
<dbReference type="InterPro" id="IPR020568">
    <property type="entry name" value="Ribosomal_Su5_D2-typ_SF"/>
</dbReference>
<protein>
    <recommendedName>
        <fullName evidence="2 6">Imidazoleglycerol-phosphate dehydratase</fullName>
        <shortName evidence="6">IGPD</shortName>
        <ecNumber evidence="6">4.2.1.19</ecNumber>
    </recommendedName>
</protein>